<organism evidence="1 2">
    <name type="scientific">Botrytis byssoidea</name>
    <dbReference type="NCBI Taxonomy" id="139641"/>
    <lineage>
        <taxon>Eukaryota</taxon>
        <taxon>Fungi</taxon>
        <taxon>Dikarya</taxon>
        <taxon>Ascomycota</taxon>
        <taxon>Pezizomycotina</taxon>
        <taxon>Leotiomycetes</taxon>
        <taxon>Helotiales</taxon>
        <taxon>Sclerotiniaceae</taxon>
        <taxon>Botrytis</taxon>
    </lineage>
</organism>
<gene>
    <name evidence="1" type="ORF">EAE97_005041</name>
</gene>
<dbReference type="Proteomes" id="UP000710849">
    <property type="component" value="Unassembled WGS sequence"/>
</dbReference>
<evidence type="ECO:0000313" key="1">
    <source>
        <dbReference type="EMBL" id="KAF7946003.1"/>
    </source>
</evidence>
<keyword evidence="2" id="KW-1185">Reference proteome</keyword>
<sequence length="98" mass="11168">MILRDYIELDGLYGDKYVYPEKHSRPTVDRIPGSMSSSSTHYTILSFFATSMNLSTFEIPKEELVLSEILGNLIFPCRSKSWTLKDVVFLTQSDALLV</sequence>
<proteinExistence type="predicted"/>
<protein>
    <submittedName>
        <fullName evidence="1">Uncharacterized protein</fullName>
    </submittedName>
</protein>
<dbReference type="EMBL" id="RCSW01000008">
    <property type="protein sequence ID" value="KAF7946003.1"/>
    <property type="molecule type" value="Genomic_DNA"/>
</dbReference>
<name>A0A9P5IUA1_9HELO</name>
<dbReference type="GeneID" id="62148630"/>
<evidence type="ECO:0000313" key="2">
    <source>
        <dbReference type="Proteomes" id="UP000710849"/>
    </source>
</evidence>
<dbReference type="RefSeq" id="XP_038733910.1">
    <property type="nucleotide sequence ID" value="XM_038875553.1"/>
</dbReference>
<reference evidence="1 2" key="1">
    <citation type="journal article" date="2020" name="Genome Biol. Evol.">
        <title>Comparative genomics of Sclerotiniaceae.</title>
        <authorList>
            <person name="Valero Jimenez C.A."/>
            <person name="Steentjes M."/>
            <person name="Scholten O.E."/>
            <person name="Van Kan J.A.L."/>
        </authorList>
    </citation>
    <scope>NUCLEOTIDE SEQUENCE [LARGE SCALE GENOMIC DNA]</scope>
    <source>
        <strain evidence="1 2">MUCL 94</strain>
    </source>
</reference>
<accession>A0A9P5IUA1</accession>
<dbReference type="AlphaFoldDB" id="A0A9P5IUA1"/>
<comment type="caution">
    <text evidence="1">The sequence shown here is derived from an EMBL/GenBank/DDBJ whole genome shotgun (WGS) entry which is preliminary data.</text>
</comment>